<keyword evidence="3 9" id="KW-0245">EGF-like domain</keyword>
<evidence type="ECO:0000256" key="11">
    <source>
        <dbReference type="SAM" id="Phobius"/>
    </source>
</evidence>
<feature type="compositionally biased region" description="Low complexity" evidence="10">
    <location>
        <begin position="173"/>
        <end position="195"/>
    </location>
</feature>
<gene>
    <name evidence="14" type="ORF">COCON_G00198770</name>
</gene>
<feature type="region of interest" description="Disordered" evidence="10">
    <location>
        <begin position="432"/>
        <end position="542"/>
    </location>
</feature>
<feature type="transmembrane region" description="Helical" evidence="11">
    <location>
        <begin position="801"/>
        <end position="826"/>
    </location>
</feature>
<protein>
    <recommendedName>
        <fullName evidence="13">EGF-like domain-containing protein</fullName>
    </recommendedName>
</protein>
<dbReference type="PROSITE" id="PS00010">
    <property type="entry name" value="ASX_HYDROXYL"/>
    <property type="match status" value="1"/>
</dbReference>
<evidence type="ECO:0000256" key="12">
    <source>
        <dbReference type="SAM" id="SignalP"/>
    </source>
</evidence>
<feature type="compositionally biased region" description="Polar residues" evidence="10">
    <location>
        <begin position="296"/>
        <end position="306"/>
    </location>
</feature>
<evidence type="ECO:0000256" key="10">
    <source>
        <dbReference type="SAM" id="MobiDB-lite"/>
    </source>
</evidence>
<feature type="compositionally biased region" description="Polar residues" evidence="10">
    <location>
        <begin position="402"/>
        <end position="418"/>
    </location>
</feature>
<dbReference type="OrthoDB" id="9946171at2759"/>
<sequence length="933" mass="98852">METCSVIQKARLVLLALLLIVFSALSAARSYTASIDTDHTAMTESYSPFSDLEEITALPTEFVSTASSSTRDTVTDWGNHASTEITDPLLGFSEEQQPPTEANSATEVIANTGVSTDTESWDSPALTDGTYTFSTISRAGERTLLSGHTQETQSESTVNGASTNRATSRGFDQSDASSGSSSSHSPTDSSQSTHSETGSPSDISRQSTGTMPDTGTYQSETGAPTSSEKPVHSTEDRVADTSGPGRESATTSVTESSTGPFGPPALDHTQDAQPHTQEDDPGQAFSTAPPEADGRTTVTDNPSTALPFTPETERPAETTEVLATTLTTTTERTQFAEGDTFRATTGFFTTMPGSTTPPYQPGTSAEPSTTPTTTTTTATTTTPATAAQTTPEPEAPPSTTQRLPPSRTSGTAAHTSASDGLVATDVSTLHLETSTATPGNGYTTVSYSSTAPSQATPAHTSGNRTHGVTPPHTSGSHTHGVTPAQTTGNGTHGVTPAQTTGKHTHGVTPAQTTGKHTQRASTTAQTTTVQTRSKSTVTPESPCSWNPCRNGGTCVPEAGEGHGCVCLPSWTGPDCDEDMDECVSGPCPLGSQCVNTRGSFSCVCPLGSDLEHGRACTRARTFLGTFHLSNVPPNATHPRSLVLHELQREILQLLNASLSTLKGYSRSTLNKSDGSGMQVSAVHTFAMSAEVTSDVVTKSIETFLESCSQAVGPCRVALHHALLYKAASLCVAMGTQCDLERTNCTDTDGTTSCQCRAGYFKHSTEDLTCRECEEGFKLENGTCVRCMFGFGGFNCGNFYKLITVVVAPAGGVILLILIIALIVTCCKKDKNDISKIIFKSGDFQMSPYAEYPKNNRVSMEWGRETIEMQENGSTKNLLQMTDIYYSPALRNPELDRSGLYPFSGMPGSRHSCIYPAQWNPSFISDDTRRRDYF</sequence>
<dbReference type="InterPro" id="IPR018097">
    <property type="entry name" value="EGF_Ca-bd_CS"/>
</dbReference>
<evidence type="ECO:0000256" key="2">
    <source>
        <dbReference type="ARBA" id="ARBA00022475"/>
    </source>
</evidence>
<feature type="chain" id="PRO_5040346542" description="EGF-like domain-containing protein" evidence="12">
    <location>
        <begin position="29"/>
        <end position="933"/>
    </location>
</feature>
<feature type="compositionally biased region" description="Polar residues" evidence="10">
    <location>
        <begin position="345"/>
        <end position="357"/>
    </location>
</feature>
<dbReference type="PANTHER" id="PTHR24037">
    <property type="entry name" value="HEART DEVELOPMENT PROTEIN WITH EGF-LIKE DOMAINS 1"/>
    <property type="match status" value="1"/>
</dbReference>
<dbReference type="SMART" id="SM00179">
    <property type="entry name" value="EGF_CA"/>
    <property type="match status" value="2"/>
</dbReference>
<comment type="caution">
    <text evidence="9">Lacks conserved residue(s) required for the propagation of feature annotation.</text>
</comment>
<comment type="subcellular location">
    <subcellularLocation>
        <location evidence="1">Cell membrane</location>
    </subcellularLocation>
</comment>
<dbReference type="InterPro" id="IPR000152">
    <property type="entry name" value="EGF-type_Asp/Asn_hydroxyl_site"/>
</dbReference>
<feature type="disulfide bond" evidence="9">
    <location>
        <begin position="566"/>
        <end position="575"/>
    </location>
</feature>
<dbReference type="CDD" id="cd00054">
    <property type="entry name" value="EGF_CA"/>
    <property type="match status" value="2"/>
</dbReference>
<organism evidence="14 15">
    <name type="scientific">Conger conger</name>
    <name type="common">Conger eel</name>
    <name type="synonym">Muraena conger</name>
    <dbReference type="NCBI Taxonomy" id="82655"/>
    <lineage>
        <taxon>Eukaryota</taxon>
        <taxon>Metazoa</taxon>
        <taxon>Chordata</taxon>
        <taxon>Craniata</taxon>
        <taxon>Vertebrata</taxon>
        <taxon>Euteleostomi</taxon>
        <taxon>Actinopterygii</taxon>
        <taxon>Neopterygii</taxon>
        <taxon>Teleostei</taxon>
        <taxon>Anguilliformes</taxon>
        <taxon>Congridae</taxon>
        <taxon>Conger</taxon>
    </lineage>
</organism>
<feature type="compositionally biased region" description="Basic and acidic residues" evidence="10">
    <location>
        <begin position="229"/>
        <end position="239"/>
    </location>
</feature>
<evidence type="ECO:0000259" key="13">
    <source>
        <dbReference type="PROSITE" id="PS50026"/>
    </source>
</evidence>
<dbReference type="PROSITE" id="PS00022">
    <property type="entry name" value="EGF_1"/>
    <property type="match status" value="1"/>
</dbReference>
<feature type="compositionally biased region" description="Low complexity" evidence="10">
    <location>
        <begin position="247"/>
        <end position="258"/>
    </location>
</feature>
<evidence type="ECO:0000256" key="6">
    <source>
        <dbReference type="ARBA" id="ARBA00023136"/>
    </source>
</evidence>
<dbReference type="EMBL" id="JAFJMO010000015">
    <property type="protein sequence ID" value="KAJ8256013.1"/>
    <property type="molecule type" value="Genomic_DNA"/>
</dbReference>
<feature type="compositionally biased region" description="Polar residues" evidence="10">
    <location>
        <begin position="146"/>
        <end position="171"/>
    </location>
</feature>
<evidence type="ECO:0000256" key="7">
    <source>
        <dbReference type="ARBA" id="ARBA00023157"/>
    </source>
</evidence>
<evidence type="ECO:0000256" key="5">
    <source>
        <dbReference type="ARBA" id="ARBA00022737"/>
    </source>
</evidence>
<feature type="compositionally biased region" description="Polar residues" evidence="10">
    <location>
        <begin position="196"/>
        <end position="228"/>
    </location>
</feature>
<accession>A0A9Q1D2J2</accession>
<dbReference type="AlphaFoldDB" id="A0A9Q1D2J2"/>
<keyword evidence="11" id="KW-0812">Transmembrane</keyword>
<feature type="signal peptide" evidence="12">
    <location>
        <begin position="1"/>
        <end position="28"/>
    </location>
</feature>
<dbReference type="InterPro" id="IPR009030">
    <property type="entry name" value="Growth_fac_rcpt_cys_sf"/>
</dbReference>
<keyword evidence="5" id="KW-0677">Repeat</keyword>
<dbReference type="PROSITE" id="PS01187">
    <property type="entry name" value="EGF_CA"/>
    <property type="match status" value="1"/>
</dbReference>
<feature type="region of interest" description="Disordered" evidence="10">
    <location>
        <begin position="345"/>
        <end position="419"/>
    </location>
</feature>
<reference evidence="14" key="1">
    <citation type="journal article" date="2023" name="Science">
        <title>Genome structures resolve the early diversification of teleost fishes.</title>
        <authorList>
            <person name="Parey E."/>
            <person name="Louis A."/>
            <person name="Montfort J."/>
            <person name="Bouchez O."/>
            <person name="Roques C."/>
            <person name="Iampietro C."/>
            <person name="Lluch J."/>
            <person name="Castinel A."/>
            <person name="Donnadieu C."/>
            <person name="Desvignes T."/>
            <person name="Floi Bucao C."/>
            <person name="Jouanno E."/>
            <person name="Wen M."/>
            <person name="Mejri S."/>
            <person name="Dirks R."/>
            <person name="Jansen H."/>
            <person name="Henkel C."/>
            <person name="Chen W.J."/>
            <person name="Zahm M."/>
            <person name="Cabau C."/>
            <person name="Klopp C."/>
            <person name="Thompson A.W."/>
            <person name="Robinson-Rechavi M."/>
            <person name="Braasch I."/>
            <person name="Lecointre G."/>
            <person name="Bobe J."/>
            <person name="Postlethwait J.H."/>
            <person name="Berthelot C."/>
            <person name="Roest Crollius H."/>
            <person name="Guiguen Y."/>
        </authorList>
    </citation>
    <scope>NUCLEOTIDE SEQUENCE</scope>
    <source>
        <strain evidence="14">Concon-B</strain>
    </source>
</reference>
<evidence type="ECO:0000256" key="4">
    <source>
        <dbReference type="ARBA" id="ARBA00022729"/>
    </source>
</evidence>
<dbReference type="SUPFAM" id="SSF57184">
    <property type="entry name" value="Growth factor receptor domain"/>
    <property type="match status" value="1"/>
</dbReference>
<comment type="caution">
    <text evidence="14">The sequence shown here is derived from an EMBL/GenBank/DDBJ whole genome shotgun (WGS) entry which is preliminary data.</text>
</comment>
<dbReference type="InterPro" id="IPR000742">
    <property type="entry name" value="EGF"/>
</dbReference>
<keyword evidence="7 9" id="KW-1015">Disulfide bond</keyword>
<feature type="compositionally biased region" description="Low complexity" evidence="10">
    <location>
        <begin position="363"/>
        <end position="401"/>
    </location>
</feature>
<dbReference type="PANTHER" id="PTHR24037:SF3">
    <property type="entry name" value="PROTEIN HEG HOMOLOG 1"/>
    <property type="match status" value="1"/>
</dbReference>
<dbReference type="Gene3D" id="2.10.25.10">
    <property type="entry name" value="Laminin"/>
    <property type="match status" value="2"/>
</dbReference>
<feature type="domain" description="EGF-like" evidence="13">
    <location>
        <begin position="539"/>
        <end position="576"/>
    </location>
</feature>
<dbReference type="InterPro" id="IPR001881">
    <property type="entry name" value="EGF-like_Ca-bd_dom"/>
</dbReference>
<dbReference type="GO" id="GO:0005509">
    <property type="term" value="F:calcium ion binding"/>
    <property type="evidence" value="ECO:0007669"/>
    <property type="project" value="InterPro"/>
</dbReference>
<dbReference type="PROSITE" id="PS50026">
    <property type="entry name" value="EGF_3"/>
    <property type="match status" value="2"/>
</dbReference>
<evidence type="ECO:0000256" key="8">
    <source>
        <dbReference type="ARBA" id="ARBA00023180"/>
    </source>
</evidence>
<evidence type="ECO:0000256" key="9">
    <source>
        <dbReference type="PROSITE-ProRule" id="PRU00076"/>
    </source>
</evidence>
<evidence type="ECO:0000256" key="1">
    <source>
        <dbReference type="ARBA" id="ARBA00004236"/>
    </source>
</evidence>
<keyword evidence="6 11" id="KW-0472">Membrane</keyword>
<feature type="compositionally biased region" description="Polar residues" evidence="10">
    <location>
        <begin position="432"/>
        <end position="489"/>
    </location>
</feature>
<keyword evidence="4 12" id="KW-0732">Signal</keyword>
<evidence type="ECO:0000313" key="14">
    <source>
        <dbReference type="EMBL" id="KAJ8256013.1"/>
    </source>
</evidence>
<evidence type="ECO:0000313" key="15">
    <source>
        <dbReference type="Proteomes" id="UP001152803"/>
    </source>
</evidence>
<dbReference type="GO" id="GO:0005886">
    <property type="term" value="C:plasma membrane"/>
    <property type="evidence" value="ECO:0007669"/>
    <property type="project" value="UniProtKB-SubCell"/>
</dbReference>
<feature type="compositionally biased region" description="Low complexity" evidence="10">
    <location>
        <begin position="519"/>
        <end position="533"/>
    </location>
</feature>
<keyword evidence="8" id="KW-0325">Glycoprotein</keyword>
<evidence type="ECO:0000256" key="3">
    <source>
        <dbReference type="ARBA" id="ARBA00022536"/>
    </source>
</evidence>
<dbReference type="InterPro" id="IPR049883">
    <property type="entry name" value="NOTCH1_EGF-like"/>
</dbReference>
<keyword evidence="2" id="KW-1003">Cell membrane</keyword>
<feature type="domain" description="EGF-like" evidence="13">
    <location>
        <begin position="578"/>
        <end position="614"/>
    </location>
</feature>
<dbReference type="SMART" id="SM00181">
    <property type="entry name" value="EGF"/>
    <property type="match status" value="3"/>
</dbReference>
<keyword evidence="11" id="KW-1133">Transmembrane helix</keyword>
<feature type="region of interest" description="Disordered" evidence="10">
    <location>
        <begin position="146"/>
        <end position="319"/>
    </location>
</feature>
<keyword evidence="15" id="KW-1185">Reference proteome</keyword>
<dbReference type="Pfam" id="PF07645">
    <property type="entry name" value="EGF_CA"/>
    <property type="match status" value="1"/>
</dbReference>
<name>A0A9Q1D2J2_CONCO</name>
<dbReference type="Proteomes" id="UP001152803">
    <property type="component" value="Unassembled WGS sequence"/>
</dbReference>
<proteinExistence type="predicted"/>